<sequence length="260" mass="29408">MKLTVLTENVAGGSFCAEHGLSYLIEHDEKTILLDTGHSDVFLKNASRLGFNLNEQVDQIVLSHGHWDHGDGLRYIQNKPLLTHPKSFMKRFRKHDHTNLGLRMSRQEVEKQFDLQVSATPVQISKHIFFLAEIPRVNNFEAQMTAFVDENGNEDFVPDDSALAFIENEALIIVTGCSHSGICNICEYAKKISGVNHIKTVIGGFHLKQNNLQTKETINYFMREKVETILPSHCTDLPALAAFQNQFSNPFVKTGQTHQF</sequence>
<dbReference type="Gene3D" id="3.60.15.10">
    <property type="entry name" value="Ribonuclease Z/Hydroxyacylglutathione hydrolase-like"/>
    <property type="match status" value="1"/>
</dbReference>
<dbReference type="AlphaFoldDB" id="A0A419W3Q4"/>
<dbReference type="InterPro" id="IPR001279">
    <property type="entry name" value="Metallo-B-lactamas"/>
</dbReference>
<accession>A0A419W3Q4</accession>
<feature type="domain" description="Metallo-beta-lactamase" evidence="1">
    <location>
        <begin position="19"/>
        <end position="233"/>
    </location>
</feature>
<dbReference type="SMART" id="SM00849">
    <property type="entry name" value="Lactamase_B"/>
    <property type="match status" value="1"/>
</dbReference>
<dbReference type="InterPro" id="IPR036866">
    <property type="entry name" value="RibonucZ/Hydroxyglut_hydro"/>
</dbReference>
<name>A0A419W3Q4_9BACT</name>
<dbReference type="InterPro" id="IPR052926">
    <property type="entry name" value="Metallo-beta-lactamase_dom"/>
</dbReference>
<dbReference type="PANTHER" id="PTHR13754:SF18">
    <property type="entry name" value="7,8-DIHYDROPTERIN-6-METHYL-4-(BETA-D-RIBOFURANOSYL)-AMINOBENZENE-5'-PHOSPHATE SYNTHASE"/>
    <property type="match status" value="1"/>
</dbReference>
<evidence type="ECO:0000313" key="2">
    <source>
        <dbReference type="EMBL" id="RKD89940.1"/>
    </source>
</evidence>
<dbReference type="Pfam" id="PF00753">
    <property type="entry name" value="Lactamase_B"/>
    <property type="match status" value="1"/>
</dbReference>
<gene>
    <name evidence="2" type="ORF">BC643_0274</name>
</gene>
<dbReference type="InterPro" id="IPR041712">
    <property type="entry name" value="DHPS-like_MBL-fold"/>
</dbReference>
<dbReference type="OrthoDB" id="9803916at2"/>
<dbReference type="RefSeq" id="WP_120271383.1">
    <property type="nucleotide sequence ID" value="NZ_RAPN01000001.1"/>
</dbReference>
<proteinExistence type="predicted"/>
<dbReference type="EMBL" id="RAPN01000001">
    <property type="protein sequence ID" value="RKD89940.1"/>
    <property type="molecule type" value="Genomic_DNA"/>
</dbReference>
<dbReference type="SUPFAM" id="SSF56281">
    <property type="entry name" value="Metallo-hydrolase/oxidoreductase"/>
    <property type="match status" value="1"/>
</dbReference>
<keyword evidence="3" id="KW-1185">Reference proteome</keyword>
<organism evidence="2 3">
    <name type="scientific">Mangrovibacterium diazotrophicum</name>
    <dbReference type="NCBI Taxonomy" id="1261403"/>
    <lineage>
        <taxon>Bacteria</taxon>
        <taxon>Pseudomonadati</taxon>
        <taxon>Bacteroidota</taxon>
        <taxon>Bacteroidia</taxon>
        <taxon>Marinilabiliales</taxon>
        <taxon>Prolixibacteraceae</taxon>
        <taxon>Mangrovibacterium</taxon>
    </lineage>
</organism>
<dbReference type="PANTHER" id="PTHR13754">
    <property type="entry name" value="METALLO-BETA-LACTAMASE SUPERFAMILY PROTEIN"/>
    <property type="match status" value="1"/>
</dbReference>
<evidence type="ECO:0000313" key="3">
    <source>
        <dbReference type="Proteomes" id="UP000283387"/>
    </source>
</evidence>
<evidence type="ECO:0000259" key="1">
    <source>
        <dbReference type="SMART" id="SM00849"/>
    </source>
</evidence>
<dbReference type="CDD" id="cd07713">
    <property type="entry name" value="DHPS-like_MBL-fold"/>
    <property type="match status" value="1"/>
</dbReference>
<dbReference type="Proteomes" id="UP000283387">
    <property type="component" value="Unassembled WGS sequence"/>
</dbReference>
<comment type="caution">
    <text evidence="2">The sequence shown here is derived from an EMBL/GenBank/DDBJ whole genome shotgun (WGS) entry which is preliminary data.</text>
</comment>
<reference evidence="2 3" key="1">
    <citation type="submission" date="2018-09" db="EMBL/GenBank/DDBJ databases">
        <title>Genomic Encyclopedia of Archaeal and Bacterial Type Strains, Phase II (KMG-II): from individual species to whole genera.</title>
        <authorList>
            <person name="Goeker M."/>
        </authorList>
    </citation>
    <scope>NUCLEOTIDE SEQUENCE [LARGE SCALE GENOMIC DNA]</scope>
    <source>
        <strain evidence="2 3">DSM 27148</strain>
    </source>
</reference>
<dbReference type="GO" id="GO:0016740">
    <property type="term" value="F:transferase activity"/>
    <property type="evidence" value="ECO:0007669"/>
    <property type="project" value="TreeGrafter"/>
</dbReference>
<protein>
    <submittedName>
        <fullName evidence="2">7, 8-dihydropterin-6-yl-methyl-4-(Beta-D-ribofuranosyl)aminobenzene 5'-phosphate synthase</fullName>
    </submittedName>
</protein>